<dbReference type="EMBL" id="MH248947">
    <property type="protein sequence ID" value="AWY07640.1"/>
    <property type="molecule type" value="Genomic_DNA"/>
</dbReference>
<protein>
    <submittedName>
        <fullName evidence="1">Uncharacterized protein</fullName>
    </submittedName>
</protein>
<gene>
    <name evidence="1" type="primary">76</name>
    <name evidence="1" type="ORF">SEA_YOSIF_76</name>
</gene>
<dbReference type="RefSeq" id="YP_010054718.1">
    <property type="nucleotide sequence ID" value="NC_054656.1"/>
</dbReference>
<reference evidence="2" key="1">
    <citation type="submission" date="2018-04" db="EMBL/GenBank/DDBJ databases">
        <authorList>
            <person name="Go L.Y."/>
            <person name="Mitchell J.A."/>
        </authorList>
    </citation>
    <scope>NUCLEOTIDE SEQUENCE [LARGE SCALE GENOMIC DNA]</scope>
</reference>
<dbReference type="Proteomes" id="UP000250856">
    <property type="component" value="Segment"/>
</dbReference>
<dbReference type="GeneID" id="64470636"/>
<sequence>MTVSLIKSTDRSELTVGEVQGLRDALEERQKLWTEQNRYAIQARSELSSFKKNLRATLRDHVDTGEIERTAANGILEALGERPLTRKYRATIQVEVEIEGLEFPDGDELEEHELESYLDINVRTLSGLSHDWADVTITEVDLEEQDDDE</sequence>
<keyword evidence="2" id="KW-1185">Reference proteome</keyword>
<evidence type="ECO:0000313" key="1">
    <source>
        <dbReference type="EMBL" id="AWY07640.1"/>
    </source>
</evidence>
<name>A0A2Z4QDA3_9CAUD</name>
<dbReference type="KEGG" id="vg:64470636"/>
<organism evidence="1 2">
    <name type="scientific">Streptomyces phage Yosif</name>
    <dbReference type="NCBI Taxonomy" id="2201421"/>
    <lineage>
        <taxon>Viruses</taxon>
        <taxon>Duplodnaviria</taxon>
        <taxon>Heunggongvirae</taxon>
        <taxon>Uroviricota</taxon>
        <taxon>Caudoviricetes</taxon>
        <taxon>Arquatrovirinae</taxon>
        <taxon>Yosifvirus</taxon>
        <taxon>Yosifvirus yosif</taxon>
    </lineage>
</organism>
<accession>A0A2Z4QDA3</accession>
<evidence type="ECO:0000313" key="2">
    <source>
        <dbReference type="Proteomes" id="UP000250856"/>
    </source>
</evidence>
<proteinExistence type="predicted"/>